<evidence type="ECO:0000313" key="1">
    <source>
        <dbReference type="EMBL" id="MFD2967360.1"/>
    </source>
</evidence>
<dbReference type="Proteomes" id="UP001597525">
    <property type="component" value="Unassembled WGS sequence"/>
</dbReference>
<dbReference type="EMBL" id="JBHUPB010000006">
    <property type="protein sequence ID" value="MFD2967360.1"/>
    <property type="molecule type" value="Genomic_DNA"/>
</dbReference>
<evidence type="ECO:0000313" key="2">
    <source>
        <dbReference type="Proteomes" id="UP001597525"/>
    </source>
</evidence>
<accession>A0ABW6BHI1</accession>
<dbReference type="RefSeq" id="WP_320186283.1">
    <property type="nucleotide sequence ID" value="NZ_CP138332.1"/>
</dbReference>
<evidence type="ECO:0008006" key="3">
    <source>
        <dbReference type="Google" id="ProtNLM"/>
    </source>
</evidence>
<dbReference type="Gene3D" id="3.10.129.10">
    <property type="entry name" value="Hotdog Thioesterase"/>
    <property type="match status" value="1"/>
</dbReference>
<comment type="caution">
    <text evidence="1">The sequence shown here is derived from an EMBL/GenBank/DDBJ whole genome shotgun (WGS) entry which is preliminary data.</text>
</comment>
<gene>
    <name evidence="1" type="ORF">ACFS7Y_08175</name>
</gene>
<name>A0ABW6BHI1_9SPHI</name>
<dbReference type="InterPro" id="IPR016776">
    <property type="entry name" value="ApeP-like_dehydratase"/>
</dbReference>
<dbReference type="InterPro" id="IPR029069">
    <property type="entry name" value="HotDog_dom_sf"/>
</dbReference>
<dbReference type="SUPFAM" id="SSF54637">
    <property type="entry name" value="Thioesterase/thiol ester dehydrase-isomerase"/>
    <property type="match status" value="1"/>
</dbReference>
<organism evidence="1 2">
    <name type="scientific">Sphingobacterium bambusae</name>
    <dbReference type="NCBI Taxonomy" id="662858"/>
    <lineage>
        <taxon>Bacteria</taxon>
        <taxon>Pseudomonadati</taxon>
        <taxon>Bacteroidota</taxon>
        <taxon>Sphingobacteriia</taxon>
        <taxon>Sphingobacteriales</taxon>
        <taxon>Sphingobacteriaceae</taxon>
        <taxon>Sphingobacterium</taxon>
    </lineage>
</organism>
<sequence>MSEQVYNTSIDIEHFLPHRRPMLMVDAILDISAEHVLCSFLITPDNIFVEGDTLQEVGLMENMAQTCSSIVGQRFYAEDYDPQSDKRIIGFISGVKQMTVIMLPKVGQQILTESTLTSKFDADDYSICTMLVQAKHDGELLSSAEINLFLKKQ</sequence>
<dbReference type="Pfam" id="PF22817">
    <property type="entry name" value="ApeP-like"/>
    <property type="match status" value="1"/>
</dbReference>
<protein>
    <recommendedName>
        <fullName evidence="3">ABC transporter permease</fullName>
    </recommendedName>
</protein>
<proteinExistence type="predicted"/>
<reference evidence="2" key="1">
    <citation type="journal article" date="2019" name="Int. J. Syst. Evol. Microbiol.">
        <title>The Global Catalogue of Microorganisms (GCM) 10K type strain sequencing project: providing services to taxonomists for standard genome sequencing and annotation.</title>
        <authorList>
            <consortium name="The Broad Institute Genomics Platform"/>
            <consortium name="The Broad Institute Genome Sequencing Center for Infectious Disease"/>
            <person name="Wu L."/>
            <person name="Ma J."/>
        </authorList>
    </citation>
    <scope>NUCLEOTIDE SEQUENCE [LARGE SCALE GENOMIC DNA]</scope>
    <source>
        <strain evidence="2">KCTC 22814</strain>
    </source>
</reference>
<keyword evidence="2" id="KW-1185">Reference proteome</keyword>